<evidence type="ECO:0000313" key="6">
    <source>
        <dbReference type="EMBL" id="SFJ96813.1"/>
    </source>
</evidence>
<evidence type="ECO:0000256" key="4">
    <source>
        <dbReference type="ARBA" id="ARBA00023136"/>
    </source>
</evidence>
<accession>A0A1I3VPD2</accession>
<feature type="transmembrane region" description="Helical" evidence="5">
    <location>
        <begin position="97"/>
        <end position="124"/>
    </location>
</feature>
<feature type="transmembrane region" description="Helical" evidence="5">
    <location>
        <begin position="34"/>
        <end position="54"/>
    </location>
</feature>
<reference evidence="6 7" key="1">
    <citation type="submission" date="2016-10" db="EMBL/GenBank/DDBJ databases">
        <authorList>
            <person name="Varghese N."/>
            <person name="Submissions S."/>
        </authorList>
    </citation>
    <scope>NUCLEOTIDE SEQUENCE [LARGE SCALE GENOMIC DNA]</scope>
    <source>
        <strain evidence="6 7">DSM 16392</strain>
    </source>
</reference>
<dbReference type="PANTHER" id="PTHR12714">
    <property type="entry name" value="PROTEIN-S ISOPRENYLCYSTEINE O-METHYLTRANSFERASE"/>
    <property type="match status" value="1"/>
</dbReference>
<gene>
    <name evidence="6" type="ORF">SAMN04488518_101513</name>
</gene>
<evidence type="ECO:0000256" key="5">
    <source>
        <dbReference type="SAM" id="Phobius"/>
    </source>
</evidence>
<keyword evidence="7" id="KW-1185">Reference proteome</keyword>
<dbReference type="EMBL" id="FOSK01000001">
    <property type="protein sequence ID" value="SFJ96813.1"/>
    <property type="molecule type" value="Genomic_DNA"/>
</dbReference>
<feature type="transmembrane region" description="Helical" evidence="5">
    <location>
        <begin position="12"/>
        <end position="28"/>
    </location>
</feature>
<name>A0A1I3VPD2_9HYPH</name>
<dbReference type="InterPro" id="IPR007318">
    <property type="entry name" value="Phopholipid_MeTrfase"/>
</dbReference>
<organism evidence="6 7">
    <name type="scientific">Pseudovibrio ascidiaceicola</name>
    <dbReference type="NCBI Taxonomy" id="285279"/>
    <lineage>
        <taxon>Bacteria</taxon>
        <taxon>Pseudomonadati</taxon>
        <taxon>Pseudomonadota</taxon>
        <taxon>Alphaproteobacteria</taxon>
        <taxon>Hyphomicrobiales</taxon>
        <taxon>Stappiaceae</taxon>
        <taxon>Pseudovibrio</taxon>
    </lineage>
</organism>
<evidence type="ECO:0000256" key="1">
    <source>
        <dbReference type="ARBA" id="ARBA00004127"/>
    </source>
</evidence>
<sequence length="153" mass="17024">MDNLKLRFPPVAVFFSFAVIIWMVAMLLPGDINLHGAETAFLVIGIGAGGYFGATGLSEFRRARTTTSPSHPENASAIVSDGIYSKTRNPMYLGLQFILLGWAVFQGNLLAIPVALGFAAYITLFQIKPEEELLEENFGQEYLTYKARVRRWM</sequence>
<evidence type="ECO:0000256" key="2">
    <source>
        <dbReference type="ARBA" id="ARBA00022692"/>
    </source>
</evidence>
<comment type="caution">
    <text evidence="6">The sequence shown here is derived from an EMBL/GenBank/DDBJ whole genome shotgun (WGS) entry which is preliminary data.</text>
</comment>
<protein>
    <submittedName>
        <fullName evidence="6">Protein-S-isoprenylcysteine O-methyltransferase Ste14</fullName>
    </submittedName>
</protein>
<evidence type="ECO:0000256" key="3">
    <source>
        <dbReference type="ARBA" id="ARBA00022989"/>
    </source>
</evidence>
<dbReference type="Proteomes" id="UP000199598">
    <property type="component" value="Unassembled WGS sequence"/>
</dbReference>
<keyword evidence="3 5" id="KW-1133">Transmembrane helix</keyword>
<keyword evidence="2 5" id="KW-0812">Transmembrane</keyword>
<comment type="subcellular location">
    <subcellularLocation>
        <location evidence="1">Endomembrane system</location>
        <topology evidence="1">Multi-pass membrane protein</topology>
    </subcellularLocation>
</comment>
<dbReference type="Pfam" id="PF04191">
    <property type="entry name" value="PEMT"/>
    <property type="match status" value="1"/>
</dbReference>
<evidence type="ECO:0000313" key="7">
    <source>
        <dbReference type="Proteomes" id="UP000199598"/>
    </source>
</evidence>
<proteinExistence type="predicted"/>
<dbReference type="Gene3D" id="1.20.120.1630">
    <property type="match status" value="1"/>
</dbReference>
<dbReference type="PANTHER" id="PTHR12714:SF24">
    <property type="entry name" value="SLR1182 PROTEIN"/>
    <property type="match status" value="1"/>
</dbReference>
<keyword evidence="4 5" id="KW-0472">Membrane</keyword>